<keyword evidence="2" id="KW-1185">Reference proteome</keyword>
<protein>
    <submittedName>
        <fullName evidence="1">Peroxiredoxin</fullName>
    </submittedName>
</protein>
<dbReference type="RefSeq" id="WP_167953699.1">
    <property type="nucleotide sequence ID" value="NZ_JAATJE010000001.1"/>
</dbReference>
<dbReference type="Proteomes" id="UP000734218">
    <property type="component" value="Unassembled WGS sequence"/>
</dbReference>
<organism evidence="1 2">
    <name type="scientific">Sphingomonas jejuensis</name>
    <dbReference type="NCBI Taxonomy" id="904715"/>
    <lineage>
        <taxon>Bacteria</taxon>
        <taxon>Pseudomonadati</taxon>
        <taxon>Pseudomonadota</taxon>
        <taxon>Alphaproteobacteria</taxon>
        <taxon>Sphingomonadales</taxon>
        <taxon>Sphingomonadaceae</taxon>
        <taxon>Sphingomonas</taxon>
    </lineage>
</organism>
<dbReference type="EMBL" id="JAATJE010000001">
    <property type="protein sequence ID" value="NJC33750.1"/>
    <property type="molecule type" value="Genomic_DNA"/>
</dbReference>
<accession>A0ABX0XKJ4</accession>
<comment type="caution">
    <text evidence="1">The sequence shown here is derived from an EMBL/GenBank/DDBJ whole genome shotgun (WGS) entry which is preliminary data.</text>
</comment>
<reference evidence="1 2" key="1">
    <citation type="submission" date="2020-03" db="EMBL/GenBank/DDBJ databases">
        <title>Genomic Encyclopedia of Type Strains, Phase IV (KMG-IV): sequencing the most valuable type-strain genomes for metagenomic binning, comparative biology and taxonomic classification.</title>
        <authorList>
            <person name="Goeker M."/>
        </authorList>
    </citation>
    <scope>NUCLEOTIDE SEQUENCE [LARGE SCALE GENOMIC DNA]</scope>
    <source>
        <strain evidence="1 2">DSM 27651</strain>
    </source>
</reference>
<sequence length="101" mass="9864">MQPLTLVVLGPDPDRAAGAAAMAAAAAALGAETTIYLHEGAVPLATGTLFADAQALGARVILCQTGLAAAALDLSDLDPRLDSGGLVGLFAGLGNGRLVVV</sequence>
<name>A0ABX0XKJ4_9SPHN</name>
<gene>
    <name evidence="1" type="ORF">GGR88_001224</name>
</gene>
<evidence type="ECO:0000313" key="2">
    <source>
        <dbReference type="Proteomes" id="UP000734218"/>
    </source>
</evidence>
<dbReference type="InterPro" id="IPR027396">
    <property type="entry name" value="DsrEFH-like"/>
</dbReference>
<dbReference type="SUPFAM" id="SSF75169">
    <property type="entry name" value="DsrEFH-like"/>
    <property type="match status" value="1"/>
</dbReference>
<proteinExistence type="predicted"/>
<evidence type="ECO:0000313" key="1">
    <source>
        <dbReference type="EMBL" id="NJC33750.1"/>
    </source>
</evidence>